<dbReference type="GO" id="GO:0006071">
    <property type="term" value="P:glycerol metabolic process"/>
    <property type="evidence" value="ECO:0007669"/>
    <property type="project" value="UniProtKB-KW"/>
</dbReference>
<feature type="domain" description="FAD dependent oxidoreductase" evidence="13">
    <location>
        <begin position="24"/>
        <end position="381"/>
    </location>
</feature>
<evidence type="ECO:0000256" key="3">
    <source>
        <dbReference type="ARBA" id="ARBA00007330"/>
    </source>
</evidence>
<comment type="catalytic activity">
    <reaction evidence="10 11">
        <text>a quinone + sn-glycerol 3-phosphate = dihydroxyacetone phosphate + a quinol</text>
        <dbReference type="Rhea" id="RHEA:18977"/>
        <dbReference type="ChEBI" id="CHEBI:24646"/>
        <dbReference type="ChEBI" id="CHEBI:57597"/>
        <dbReference type="ChEBI" id="CHEBI:57642"/>
        <dbReference type="ChEBI" id="CHEBI:132124"/>
        <dbReference type="EC" id="1.1.5.3"/>
    </reaction>
</comment>
<dbReference type="GO" id="GO:0004368">
    <property type="term" value="F:glycerol-3-phosphate dehydrogenase (quinone) activity"/>
    <property type="evidence" value="ECO:0007669"/>
    <property type="project" value="UniProtKB-EC"/>
</dbReference>
<dbReference type="Proteomes" id="UP000253318">
    <property type="component" value="Unassembled WGS sequence"/>
</dbReference>
<evidence type="ECO:0000256" key="12">
    <source>
        <dbReference type="SAM" id="MobiDB-lite"/>
    </source>
</evidence>
<dbReference type="EC" id="1.1.5.3" evidence="4 11"/>
<dbReference type="PANTHER" id="PTHR11985:SF31">
    <property type="entry name" value="GLYCEROL-3-PHOSPHATE DEHYDROGENASE 2"/>
    <property type="match status" value="1"/>
</dbReference>
<feature type="region of interest" description="Disordered" evidence="12">
    <location>
        <begin position="544"/>
        <end position="588"/>
    </location>
</feature>
<dbReference type="Gene3D" id="3.30.9.10">
    <property type="entry name" value="D-Amino Acid Oxidase, subunit A, domain 2"/>
    <property type="match status" value="1"/>
</dbReference>
<evidence type="ECO:0000259" key="13">
    <source>
        <dbReference type="Pfam" id="PF01266"/>
    </source>
</evidence>
<gene>
    <name evidence="15" type="ORF">DEF24_13695</name>
</gene>
<dbReference type="SUPFAM" id="SSF51905">
    <property type="entry name" value="FAD/NAD(P)-binding domain"/>
    <property type="match status" value="1"/>
</dbReference>
<evidence type="ECO:0000256" key="10">
    <source>
        <dbReference type="ARBA" id="ARBA00049055"/>
    </source>
</evidence>
<dbReference type="SUPFAM" id="SSF54373">
    <property type="entry name" value="FAD-linked reductases, C-terminal domain"/>
    <property type="match status" value="1"/>
</dbReference>
<dbReference type="Gene3D" id="1.10.8.870">
    <property type="entry name" value="Alpha-glycerophosphate oxidase, cap domain"/>
    <property type="match status" value="1"/>
</dbReference>
<keyword evidence="8" id="KW-0274">FAD</keyword>
<evidence type="ECO:0000256" key="6">
    <source>
        <dbReference type="ARBA" id="ARBA00022630"/>
    </source>
</evidence>
<dbReference type="InterPro" id="IPR006076">
    <property type="entry name" value="FAD-dep_OxRdtase"/>
</dbReference>
<dbReference type="InterPro" id="IPR036188">
    <property type="entry name" value="FAD/NAD-bd_sf"/>
</dbReference>
<dbReference type="InterPro" id="IPR000447">
    <property type="entry name" value="G3P_DH_FAD-dep"/>
</dbReference>
<dbReference type="PROSITE" id="PS00978">
    <property type="entry name" value="FAD_G3PDH_2"/>
    <property type="match status" value="1"/>
</dbReference>
<protein>
    <recommendedName>
        <fullName evidence="4 11">Glycerol-3-phosphate dehydrogenase</fullName>
        <ecNumber evidence="4 11">1.1.5.3</ecNumber>
    </recommendedName>
</protein>
<dbReference type="InterPro" id="IPR031656">
    <property type="entry name" value="DAO_C"/>
</dbReference>
<dbReference type="Gene3D" id="3.50.50.60">
    <property type="entry name" value="FAD/NAD(P)-binding domain"/>
    <property type="match status" value="1"/>
</dbReference>
<dbReference type="OrthoDB" id="9766796at2"/>
<proteinExistence type="inferred from homology"/>
<feature type="compositionally biased region" description="Basic and acidic residues" evidence="12">
    <location>
        <begin position="544"/>
        <end position="557"/>
    </location>
</feature>
<organism evidence="15 16">
    <name type="scientific">Marinitenerispora sediminis</name>
    <dbReference type="NCBI Taxonomy" id="1931232"/>
    <lineage>
        <taxon>Bacteria</taxon>
        <taxon>Bacillati</taxon>
        <taxon>Actinomycetota</taxon>
        <taxon>Actinomycetes</taxon>
        <taxon>Streptosporangiales</taxon>
        <taxon>Nocardiopsidaceae</taxon>
        <taxon>Marinitenerispora</taxon>
    </lineage>
</organism>
<comment type="caution">
    <text evidence="15">The sequence shown here is derived from an EMBL/GenBank/DDBJ whole genome shotgun (WGS) entry which is preliminary data.</text>
</comment>
<evidence type="ECO:0000256" key="2">
    <source>
        <dbReference type="ARBA" id="ARBA00004496"/>
    </source>
</evidence>
<evidence type="ECO:0000259" key="14">
    <source>
        <dbReference type="Pfam" id="PF16901"/>
    </source>
</evidence>
<dbReference type="PRINTS" id="PR01001">
    <property type="entry name" value="FADG3PDH"/>
</dbReference>
<evidence type="ECO:0000256" key="11">
    <source>
        <dbReference type="RuleBase" id="RU361217"/>
    </source>
</evidence>
<dbReference type="AlphaFoldDB" id="A0A368T4F4"/>
<dbReference type="Pfam" id="PF01266">
    <property type="entry name" value="DAO"/>
    <property type="match status" value="1"/>
</dbReference>
<evidence type="ECO:0000313" key="16">
    <source>
        <dbReference type="Proteomes" id="UP000253318"/>
    </source>
</evidence>
<keyword evidence="6 11" id="KW-0285">Flavoprotein</keyword>
<keyword evidence="7" id="KW-0319">Glycerol metabolism</keyword>
<evidence type="ECO:0000256" key="5">
    <source>
        <dbReference type="ARBA" id="ARBA00022490"/>
    </source>
</evidence>
<comment type="similarity">
    <text evidence="3 11">Belongs to the FAD-dependent glycerol-3-phosphate dehydrogenase family.</text>
</comment>
<evidence type="ECO:0000256" key="8">
    <source>
        <dbReference type="ARBA" id="ARBA00022827"/>
    </source>
</evidence>
<reference evidence="15 16" key="1">
    <citation type="submission" date="2018-04" db="EMBL/GenBank/DDBJ databases">
        <title>Novel actinobacteria from marine sediment.</title>
        <authorList>
            <person name="Ng Z.Y."/>
            <person name="Tan G.Y.A."/>
        </authorList>
    </citation>
    <scope>NUCLEOTIDE SEQUENCE [LARGE SCALE GENOMIC DNA]</scope>
    <source>
        <strain evidence="15 16">TPS81</strain>
    </source>
</reference>
<dbReference type="PROSITE" id="PS00977">
    <property type="entry name" value="FAD_G3PDH_1"/>
    <property type="match status" value="1"/>
</dbReference>
<dbReference type="InterPro" id="IPR038299">
    <property type="entry name" value="DAO_C_sf"/>
</dbReference>
<dbReference type="RefSeq" id="WP_114399016.1">
    <property type="nucleotide sequence ID" value="NZ_QEIM01000102.1"/>
</dbReference>
<keyword evidence="5" id="KW-0963">Cytoplasm</keyword>
<comment type="subcellular location">
    <subcellularLocation>
        <location evidence="2">Cytoplasm</location>
    </subcellularLocation>
</comment>
<dbReference type="EMBL" id="QEIN01000097">
    <property type="protein sequence ID" value="RCV58351.1"/>
    <property type="molecule type" value="Genomic_DNA"/>
</dbReference>
<dbReference type="GO" id="GO:0046168">
    <property type="term" value="P:glycerol-3-phosphate catabolic process"/>
    <property type="evidence" value="ECO:0007669"/>
    <property type="project" value="TreeGrafter"/>
</dbReference>
<dbReference type="GO" id="GO:0009331">
    <property type="term" value="C:glycerol-3-phosphate dehydrogenase (FAD) complex"/>
    <property type="evidence" value="ECO:0007669"/>
    <property type="project" value="UniProtKB-UniRule"/>
</dbReference>
<comment type="cofactor">
    <cofactor evidence="1 11">
        <name>FAD</name>
        <dbReference type="ChEBI" id="CHEBI:57692"/>
    </cofactor>
</comment>
<evidence type="ECO:0000256" key="7">
    <source>
        <dbReference type="ARBA" id="ARBA00022798"/>
    </source>
</evidence>
<dbReference type="FunFam" id="1.10.8.870:FF:000003">
    <property type="entry name" value="Glycerol-3-phosphate dehydrogenase"/>
    <property type="match status" value="1"/>
</dbReference>
<keyword evidence="9 11" id="KW-0560">Oxidoreductase</keyword>
<feature type="domain" description="Alpha-glycerophosphate oxidase C-terminal" evidence="14">
    <location>
        <begin position="404"/>
        <end position="528"/>
    </location>
</feature>
<evidence type="ECO:0000256" key="1">
    <source>
        <dbReference type="ARBA" id="ARBA00001974"/>
    </source>
</evidence>
<keyword evidence="16" id="KW-1185">Reference proteome</keyword>
<accession>A0A368T4F4</accession>
<evidence type="ECO:0000256" key="4">
    <source>
        <dbReference type="ARBA" id="ARBA00013029"/>
    </source>
</evidence>
<evidence type="ECO:0000313" key="15">
    <source>
        <dbReference type="EMBL" id="RCV58351.1"/>
    </source>
</evidence>
<dbReference type="PANTHER" id="PTHR11985">
    <property type="entry name" value="GLYCEROL-3-PHOSPHATE DEHYDROGENASE"/>
    <property type="match status" value="1"/>
</dbReference>
<dbReference type="Pfam" id="PF16901">
    <property type="entry name" value="DAO_C"/>
    <property type="match status" value="1"/>
</dbReference>
<name>A0A368T4F4_9ACTN</name>
<sequence length="588" mass="64425">MTAARLGPEERAAALAHMAGNELDLLVIGGGIVGAGVALDAVSRGLTVGLVEARDFASGTSSRSSKLIHGGLRYLEQLDFELVREALTERGLLLQRIAPHLVRPVPFLYPLRGHVWERGYVGAGVTLYDTLSLSMGSVRGLPHHRHLTRSGAMRVFPALRRDALVGAVQYWDAQVDDARYVVTVLRTAATYGARIASRVQAVGFLREGEHVTGAEVVDLETGEELSVRAKQVVNATGVWTDDIQELVGGRGQIHVRASKGIHLVVPRDRIQASSGLILRTEKSVLFVIPWGRHWIIGTTDTDWDLDKAHPAASRTDIDYILDHVNQVLRVPLTRDDVEGVYAGLRPLLYGESDDTSKLSREHTVAHPVPGLVLIAGGKYTTYRVMAKDAVDAVAHGLGGGVPESVTDRVPLVGADGYAALWNQRRTLARQSGLHVSRVQHLLRRYGSMIHEVLALIAERPDLREPLTGADDYLRAEVVYAARYESARHLDDVLSRRTRISIETWDRGIAVAEEAAALMAEPLGWTEEQVKREVEYYRKRIEAERAAQEQENDHEADAVQHGAPDIVPEAPRVPAGGTAADRMAIREEG</sequence>
<evidence type="ECO:0000256" key="9">
    <source>
        <dbReference type="ARBA" id="ARBA00023002"/>
    </source>
</evidence>